<evidence type="ECO:0000259" key="1">
    <source>
        <dbReference type="Pfam" id="PF07727"/>
    </source>
</evidence>
<sequence>MPMFEIFAAYMLWAQHASTAILSEIKSLVINDTWDVVDKPDHAKVVGCRTVLRNKYAADGTLDRRKARVVAKGFTQRPGIDFHDTFAPVARLSSLRLLVALAAKYNLKISQLDVTSAYLNGKIDTEVFMEKPALLKEMLQRIIDEEEDDHTLVKKARVMLCTGCDKQVDKKLIYRKNQDNLTCYVDADWANCEIDRRSYTGSTFILSGAAFSWESRKQRTVALSSTEAEYMALSDASKEAVFLIGYLKELGFQSLANVVVFNDNQGAGKLTENSVYHARSKHIDVRYHFIRDAVKKHPIKILYLPTEEMIADVLTKALPKENHDRCILGLGLQSDNTSATDPLGANKETLTEIVREVEFVGRIRDVVLQECGLSPVNFPRHSARSFRTRYVEYEPI</sequence>
<gene>
    <name evidence="2" type="ORF">GEV33_013610</name>
</gene>
<dbReference type="PANTHER" id="PTHR11439">
    <property type="entry name" value="GAG-POL-RELATED RETROTRANSPOSON"/>
    <property type="match status" value="1"/>
</dbReference>
<organism evidence="2 3">
    <name type="scientific">Tenebrio molitor</name>
    <name type="common">Yellow mealworm beetle</name>
    <dbReference type="NCBI Taxonomy" id="7067"/>
    <lineage>
        <taxon>Eukaryota</taxon>
        <taxon>Metazoa</taxon>
        <taxon>Ecdysozoa</taxon>
        <taxon>Arthropoda</taxon>
        <taxon>Hexapoda</taxon>
        <taxon>Insecta</taxon>
        <taxon>Pterygota</taxon>
        <taxon>Neoptera</taxon>
        <taxon>Endopterygota</taxon>
        <taxon>Coleoptera</taxon>
        <taxon>Polyphaga</taxon>
        <taxon>Cucujiformia</taxon>
        <taxon>Tenebrionidae</taxon>
        <taxon>Tenebrio</taxon>
    </lineage>
</organism>
<dbReference type="InterPro" id="IPR013103">
    <property type="entry name" value="RVT_2"/>
</dbReference>
<keyword evidence="3" id="KW-1185">Reference proteome</keyword>
<comment type="caution">
    <text evidence="2">The sequence shown here is derived from an EMBL/GenBank/DDBJ whole genome shotgun (WGS) entry which is preliminary data.</text>
</comment>
<dbReference type="AlphaFoldDB" id="A0A8J6LDM5"/>
<dbReference type="Pfam" id="PF07727">
    <property type="entry name" value="RVT_2"/>
    <property type="match status" value="1"/>
</dbReference>
<reference evidence="2" key="2">
    <citation type="submission" date="2021-08" db="EMBL/GenBank/DDBJ databases">
        <authorList>
            <person name="Eriksson T."/>
        </authorList>
    </citation>
    <scope>NUCLEOTIDE SEQUENCE</scope>
    <source>
        <strain evidence="2">Stoneville</strain>
        <tissue evidence="2">Whole head</tissue>
    </source>
</reference>
<reference evidence="2" key="1">
    <citation type="journal article" date="2020" name="J Insects Food Feed">
        <title>The yellow mealworm (Tenebrio molitor) genome: a resource for the emerging insects as food and feed industry.</title>
        <authorList>
            <person name="Eriksson T."/>
            <person name="Andere A."/>
            <person name="Kelstrup H."/>
            <person name="Emery V."/>
            <person name="Picard C."/>
        </authorList>
    </citation>
    <scope>NUCLEOTIDE SEQUENCE</scope>
    <source>
        <strain evidence="2">Stoneville</strain>
        <tissue evidence="2">Whole head</tissue>
    </source>
</reference>
<feature type="domain" description="Reverse transcriptase Ty1/copia-type" evidence="1">
    <location>
        <begin position="31"/>
        <end position="133"/>
    </location>
</feature>
<name>A0A8J6LDM5_TENMO</name>
<evidence type="ECO:0000313" key="3">
    <source>
        <dbReference type="Proteomes" id="UP000719412"/>
    </source>
</evidence>
<evidence type="ECO:0000313" key="2">
    <source>
        <dbReference type="EMBL" id="KAH0809181.1"/>
    </source>
</evidence>
<proteinExistence type="predicted"/>
<dbReference type="Proteomes" id="UP000719412">
    <property type="component" value="Unassembled WGS sequence"/>
</dbReference>
<dbReference type="PANTHER" id="PTHR11439:SF467">
    <property type="entry name" value="INTEGRASE CATALYTIC DOMAIN-CONTAINING PROTEIN"/>
    <property type="match status" value="1"/>
</dbReference>
<accession>A0A8J6LDM5</accession>
<dbReference type="EMBL" id="JABDTM020028286">
    <property type="protein sequence ID" value="KAH0809181.1"/>
    <property type="molecule type" value="Genomic_DNA"/>
</dbReference>
<protein>
    <recommendedName>
        <fullName evidence="1">Reverse transcriptase Ty1/copia-type domain-containing protein</fullName>
    </recommendedName>
</protein>
<dbReference type="CDD" id="cd09272">
    <property type="entry name" value="RNase_HI_RT_Ty1"/>
    <property type="match status" value="1"/>
</dbReference>